<feature type="transmembrane region" description="Helical" evidence="1">
    <location>
        <begin position="71"/>
        <end position="92"/>
    </location>
</feature>
<accession>A0A1H6VCD2</accession>
<dbReference type="STRING" id="322505.SAMN04487836_1314"/>
<dbReference type="eggNOG" id="COG4856">
    <property type="taxonomic scope" value="Bacteria"/>
</dbReference>
<dbReference type="Gene3D" id="2.170.120.30">
    <property type="match status" value="1"/>
</dbReference>
<dbReference type="GeneID" id="54120965"/>
<evidence type="ECO:0000256" key="1">
    <source>
        <dbReference type="SAM" id="Phobius"/>
    </source>
</evidence>
<evidence type="ECO:0000313" key="3">
    <source>
        <dbReference type="Proteomes" id="UP000183028"/>
    </source>
</evidence>
<dbReference type="Proteomes" id="UP000183028">
    <property type="component" value="Unassembled WGS sequence"/>
</dbReference>
<dbReference type="AlphaFoldDB" id="A0A1H6VCD2"/>
<dbReference type="RefSeq" id="WP_033163580.1">
    <property type="nucleotide sequence ID" value="NZ_FNYK01000042.1"/>
</dbReference>
<keyword evidence="1" id="KW-0472">Membrane</keyword>
<dbReference type="Gene3D" id="2.170.120.40">
    <property type="entry name" value="YbbR-like domain"/>
    <property type="match status" value="2"/>
</dbReference>
<dbReference type="OrthoDB" id="2139417at2"/>
<dbReference type="InterPro" id="IPR053154">
    <property type="entry name" value="c-di-AMP_regulator"/>
</dbReference>
<keyword evidence="1" id="KW-1133">Transmembrane helix</keyword>
<protein>
    <submittedName>
        <fullName evidence="2">YbbR domain-containing protein</fullName>
    </submittedName>
</protein>
<reference evidence="3" key="1">
    <citation type="submission" date="2016-10" db="EMBL/GenBank/DDBJ databases">
        <authorList>
            <person name="Varghese N."/>
        </authorList>
    </citation>
    <scope>NUCLEOTIDE SEQUENCE [LARGE SCALE GENOMIC DNA]</scope>
    <source>
        <strain evidence="3">DSM 20406</strain>
    </source>
</reference>
<keyword evidence="1" id="KW-0812">Transmembrane</keyword>
<evidence type="ECO:0000313" key="2">
    <source>
        <dbReference type="EMBL" id="SEI99467.1"/>
    </source>
</evidence>
<dbReference type="InterPro" id="IPR012505">
    <property type="entry name" value="YbbR"/>
</dbReference>
<name>A0A1H6VCD2_9FIRM</name>
<dbReference type="PANTHER" id="PTHR37804:SF1">
    <property type="entry name" value="CDAA REGULATORY PROTEIN CDAR"/>
    <property type="match status" value="1"/>
</dbReference>
<proteinExistence type="predicted"/>
<dbReference type="EMBL" id="FNYK01000042">
    <property type="protein sequence ID" value="SEI99467.1"/>
    <property type="molecule type" value="Genomic_DNA"/>
</dbReference>
<dbReference type="PANTHER" id="PTHR37804">
    <property type="entry name" value="CDAA REGULATORY PROTEIN CDAR"/>
    <property type="match status" value="1"/>
</dbReference>
<sequence length="371" mass="40993">MNNKNDRINHNDSSTDFFLKYMKKEKQEKEKAEEQKEEFNDRKIKTIQFFGNIYNSINKVLDHILLSKRSVIILSIVLTIVLYVTSTGGQVISQTTSGTTIKNVAVNIEGLKEGYEVSGIPDSVTIGLIGPSLDIYTTQLTKNYSVYADLTDYGEGTHTVNLRTRGFDNDLTVMILPETSTIKISPKVTKTFDLGYKFKNQESFDEKYAVSVTSLSKSSVQISASQDTLNRIDHVYAIIDIADKDKSFSQRCAIKAYDANGKEVNCTIAPSSVIAKCRVDTYSKVVPIQPTFSGTLAAGYTLKSYRLSPTTVTIYGKRSDIGDINTITCSVDITGLAGSTTLSGLSLNKDEKITKMSKDTVDIDMTIEKGE</sequence>
<dbReference type="Pfam" id="PF07949">
    <property type="entry name" value="YbbR"/>
    <property type="match status" value="3"/>
</dbReference>
<gene>
    <name evidence="2" type="ORF">SAMN04487834_104224</name>
</gene>
<keyword evidence="3" id="KW-1185">Reference proteome</keyword>
<organism evidence="2 3">
    <name type="scientific">Sharpea azabuensis</name>
    <dbReference type="NCBI Taxonomy" id="322505"/>
    <lineage>
        <taxon>Bacteria</taxon>
        <taxon>Bacillati</taxon>
        <taxon>Bacillota</taxon>
        <taxon>Erysipelotrichia</taxon>
        <taxon>Erysipelotrichales</taxon>
        <taxon>Coprobacillaceae</taxon>
        <taxon>Sharpea</taxon>
    </lineage>
</organism>